<dbReference type="PROSITE" id="PS50975">
    <property type="entry name" value="ATP_GRASP"/>
    <property type="match status" value="1"/>
</dbReference>
<comment type="pathway">
    <text evidence="13">Sulfur metabolism; glutathione biosynthesis; glutathione from L-cysteine and L-glutamate: step 2/2.</text>
</comment>
<dbReference type="Pfam" id="PF18419">
    <property type="entry name" value="ATP-grasp_6"/>
    <property type="match status" value="1"/>
</dbReference>
<dbReference type="PANTHER" id="PTHR38761">
    <property type="entry name" value="GLUTAMATE--CYSTEINE LIGASE"/>
    <property type="match status" value="1"/>
</dbReference>
<evidence type="ECO:0000259" key="14">
    <source>
        <dbReference type="PROSITE" id="PS50975"/>
    </source>
</evidence>
<organism evidence="15 16">
    <name type="scientific">Chengkuizengella axinellae</name>
    <dbReference type="NCBI Taxonomy" id="3064388"/>
    <lineage>
        <taxon>Bacteria</taxon>
        <taxon>Bacillati</taxon>
        <taxon>Bacillota</taxon>
        <taxon>Bacilli</taxon>
        <taxon>Bacillales</taxon>
        <taxon>Paenibacillaceae</taxon>
        <taxon>Chengkuizengella</taxon>
    </lineage>
</organism>
<dbReference type="InterPro" id="IPR011761">
    <property type="entry name" value="ATP-grasp"/>
</dbReference>
<reference evidence="15 16" key="1">
    <citation type="submission" date="2023-08" db="EMBL/GenBank/DDBJ databases">
        <authorList>
            <person name="Park J.-S."/>
        </authorList>
    </citation>
    <scope>NUCLEOTIDE SEQUENCE [LARGE SCALE GENOMIC DNA]</scope>
    <source>
        <strain evidence="15 16">2205SS18-9</strain>
    </source>
</reference>
<proteinExistence type="inferred from homology"/>
<keyword evidence="5 13" id="KW-0317">Glutathione biosynthesis</keyword>
<dbReference type="InterPro" id="IPR006335">
    <property type="entry name" value="Glut_biosynth"/>
</dbReference>
<comment type="subunit">
    <text evidence="13">Monomer.</text>
</comment>
<evidence type="ECO:0000256" key="6">
    <source>
        <dbReference type="ARBA" id="ARBA00022723"/>
    </source>
</evidence>
<dbReference type="Gene3D" id="3.30.590.20">
    <property type="match status" value="1"/>
</dbReference>
<keyword evidence="9" id="KW-0460">Magnesium</keyword>
<dbReference type="HAMAP" id="MF_00782">
    <property type="entry name" value="Glut_biosynth"/>
    <property type="match status" value="1"/>
</dbReference>
<evidence type="ECO:0000256" key="5">
    <source>
        <dbReference type="ARBA" id="ARBA00022684"/>
    </source>
</evidence>
<dbReference type="InterPro" id="IPR006334">
    <property type="entry name" value="Glut_cys_ligase"/>
</dbReference>
<evidence type="ECO:0000313" key="16">
    <source>
        <dbReference type="Proteomes" id="UP001231941"/>
    </source>
</evidence>
<dbReference type="InterPro" id="IPR013815">
    <property type="entry name" value="ATP_grasp_subdomain_1"/>
</dbReference>
<keyword evidence="6" id="KW-0479">Metal-binding</keyword>
<keyword evidence="4 13" id="KW-0436">Ligase</keyword>
<evidence type="ECO:0000256" key="1">
    <source>
        <dbReference type="ARBA" id="ARBA00001936"/>
    </source>
</evidence>
<keyword evidence="7 13" id="KW-0547">Nucleotide-binding</keyword>
<dbReference type="Pfam" id="PF04262">
    <property type="entry name" value="Glu_cys_ligase"/>
    <property type="match status" value="2"/>
</dbReference>
<evidence type="ECO:0000256" key="13">
    <source>
        <dbReference type="HAMAP-Rule" id="MF_00782"/>
    </source>
</evidence>
<dbReference type="EMBL" id="JAVAMP010000008">
    <property type="protein sequence ID" value="MDP5275517.1"/>
    <property type="molecule type" value="Genomic_DNA"/>
</dbReference>
<dbReference type="Proteomes" id="UP001231941">
    <property type="component" value="Unassembled WGS sequence"/>
</dbReference>
<dbReference type="NCBIfam" id="TIGR01435">
    <property type="entry name" value="glu_cys_lig_rel"/>
    <property type="match status" value="1"/>
</dbReference>
<dbReference type="EC" id="6.3.2.2" evidence="13"/>
<comment type="function">
    <text evidence="13">Synthesizes glutathione from L-glutamate and L-cysteine via gamma-L-glutamyl-L-cysteine.</text>
</comment>
<dbReference type="NCBIfam" id="NF002688">
    <property type="entry name" value="PRK02471.1"/>
    <property type="match status" value="1"/>
</dbReference>
<feature type="domain" description="ATP-grasp" evidence="14">
    <location>
        <begin position="521"/>
        <end position="776"/>
    </location>
</feature>
<evidence type="ECO:0000256" key="11">
    <source>
        <dbReference type="ARBA" id="ARBA00023268"/>
    </source>
</evidence>
<dbReference type="PANTHER" id="PTHR38761:SF1">
    <property type="entry name" value="GLUTAMATE--CYSTEINE LIGASE"/>
    <property type="match status" value="1"/>
</dbReference>
<dbReference type="EC" id="6.3.2.3" evidence="13"/>
<comment type="catalytic activity">
    <reaction evidence="12 13">
        <text>L-cysteine + L-glutamate + ATP = gamma-L-glutamyl-L-cysteine + ADP + phosphate + H(+)</text>
        <dbReference type="Rhea" id="RHEA:13285"/>
        <dbReference type="ChEBI" id="CHEBI:15378"/>
        <dbReference type="ChEBI" id="CHEBI:29985"/>
        <dbReference type="ChEBI" id="CHEBI:30616"/>
        <dbReference type="ChEBI" id="CHEBI:35235"/>
        <dbReference type="ChEBI" id="CHEBI:43474"/>
        <dbReference type="ChEBI" id="CHEBI:58173"/>
        <dbReference type="ChEBI" id="CHEBI:456216"/>
        <dbReference type="EC" id="6.3.2.2"/>
    </reaction>
</comment>
<dbReference type="InterPro" id="IPR040657">
    <property type="entry name" value="GshAB_ATP-grasp"/>
</dbReference>
<gene>
    <name evidence="13 15" type="primary">gshAB</name>
    <name evidence="13" type="synonym">gshF</name>
    <name evidence="15" type="ORF">Q5Y73_15515</name>
</gene>
<keyword evidence="10" id="KW-0464">Manganese</keyword>
<evidence type="ECO:0000256" key="9">
    <source>
        <dbReference type="ARBA" id="ARBA00022842"/>
    </source>
</evidence>
<evidence type="ECO:0000256" key="3">
    <source>
        <dbReference type="ARBA" id="ARBA00005006"/>
    </source>
</evidence>
<dbReference type="Gene3D" id="3.30.1490.20">
    <property type="entry name" value="ATP-grasp fold, A domain"/>
    <property type="match status" value="1"/>
</dbReference>
<comment type="caution">
    <text evidence="15">The sequence shown here is derived from an EMBL/GenBank/DDBJ whole genome shotgun (WGS) entry which is preliminary data.</text>
</comment>
<evidence type="ECO:0000256" key="7">
    <source>
        <dbReference type="ARBA" id="ARBA00022741"/>
    </source>
</evidence>
<name>A0ABT9J1P8_9BACL</name>
<evidence type="ECO:0000313" key="15">
    <source>
        <dbReference type="EMBL" id="MDP5275517.1"/>
    </source>
</evidence>
<comment type="catalytic activity">
    <reaction evidence="13">
        <text>gamma-L-glutamyl-L-cysteine + glycine + ATP = glutathione + ADP + phosphate + H(+)</text>
        <dbReference type="Rhea" id="RHEA:13557"/>
        <dbReference type="ChEBI" id="CHEBI:15378"/>
        <dbReference type="ChEBI" id="CHEBI:30616"/>
        <dbReference type="ChEBI" id="CHEBI:43474"/>
        <dbReference type="ChEBI" id="CHEBI:57305"/>
        <dbReference type="ChEBI" id="CHEBI:57925"/>
        <dbReference type="ChEBI" id="CHEBI:58173"/>
        <dbReference type="ChEBI" id="CHEBI:456216"/>
        <dbReference type="EC" id="6.3.2.3"/>
    </reaction>
</comment>
<dbReference type="Gene3D" id="3.30.470.20">
    <property type="entry name" value="ATP-grasp fold, B domain"/>
    <property type="match status" value="2"/>
</dbReference>
<evidence type="ECO:0000256" key="10">
    <source>
        <dbReference type="ARBA" id="ARBA00023211"/>
    </source>
</evidence>
<keyword evidence="8 13" id="KW-0067">ATP-binding</keyword>
<dbReference type="InterPro" id="IPR007370">
    <property type="entry name" value="Glu_cys_ligase"/>
</dbReference>
<comment type="pathway">
    <text evidence="3 13">Sulfur metabolism; glutathione biosynthesis; glutathione from L-cysteine and L-glutamate: step 1/2.</text>
</comment>
<dbReference type="SUPFAM" id="SSF56059">
    <property type="entry name" value="Glutathione synthetase ATP-binding domain-like"/>
    <property type="match status" value="1"/>
</dbReference>
<dbReference type="RefSeq" id="WP_305992825.1">
    <property type="nucleotide sequence ID" value="NZ_JAVAMP010000008.1"/>
</dbReference>
<evidence type="ECO:0000256" key="4">
    <source>
        <dbReference type="ARBA" id="ARBA00022598"/>
    </source>
</evidence>
<dbReference type="SUPFAM" id="SSF55931">
    <property type="entry name" value="Glutamine synthetase/guanido kinase"/>
    <property type="match status" value="1"/>
</dbReference>
<evidence type="ECO:0000256" key="2">
    <source>
        <dbReference type="ARBA" id="ARBA00001946"/>
    </source>
</evidence>
<evidence type="ECO:0000256" key="8">
    <source>
        <dbReference type="ARBA" id="ARBA00022840"/>
    </source>
</evidence>
<evidence type="ECO:0000256" key="12">
    <source>
        <dbReference type="ARBA" id="ARBA00048819"/>
    </source>
</evidence>
<keyword evidence="16" id="KW-1185">Reference proteome</keyword>
<dbReference type="InterPro" id="IPR014746">
    <property type="entry name" value="Gln_synth/guanido_kin_cat_dom"/>
</dbReference>
<protein>
    <recommendedName>
        <fullName evidence="13">Glutathione biosynthesis bifunctional protein GshAB</fullName>
    </recommendedName>
    <alternativeName>
        <fullName evidence="13">Gamma-GCS-GS</fullName>
        <shortName evidence="13">GCS-GS</shortName>
    </alternativeName>
    <domain>
        <recommendedName>
            <fullName evidence="13">Glutamate--cysteine ligase</fullName>
            <ecNumber evidence="13">6.3.2.2</ecNumber>
        </recommendedName>
        <alternativeName>
            <fullName evidence="13">Gamma-ECS</fullName>
            <shortName evidence="13">GCS</shortName>
        </alternativeName>
        <alternativeName>
            <fullName evidence="13">Gamma-glutamylcysteine synthetase</fullName>
        </alternativeName>
    </domain>
    <domain>
        <recommendedName>
            <fullName evidence="13">Glutathione synthetase</fullName>
            <ecNumber evidence="13">6.3.2.3</ecNumber>
        </recommendedName>
        <alternativeName>
            <fullName evidence="13">GSH synthetase</fullName>
            <shortName evidence="13">GS</shortName>
            <shortName evidence="13">GSH-S</shortName>
            <shortName evidence="13">GSHase</shortName>
        </alternativeName>
        <alternativeName>
            <fullName evidence="13">Glutathione synthase</fullName>
        </alternativeName>
    </domain>
</protein>
<dbReference type="GO" id="GO:0004357">
    <property type="term" value="F:glutamate-cysteine ligase activity"/>
    <property type="evidence" value="ECO:0007669"/>
    <property type="project" value="UniProtKB-EC"/>
</dbReference>
<comment type="cofactor">
    <cofactor evidence="2">
        <name>Mg(2+)</name>
        <dbReference type="ChEBI" id="CHEBI:18420"/>
    </cofactor>
</comment>
<keyword evidence="11 13" id="KW-0511">Multifunctional enzyme</keyword>
<feature type="region of interest" description="Glutamate--cysteine ligase" evidence="13">
    <location>
        <begin position="1"/>
        <end position="354"/>
    </location>
</feature>
<comment type="similarity">
    <text evidence="13">In the N-terminal section; belongs to the glutamate--cysteine ligase type 1 family. Type 2 subfamily.</text>
</comment>
<accession>A0ABT9J1P8</accession>
<comment type="cofactor">
    <cofactor evidence="1">
        <name>Mn(2+)</name>
        <dbReference type="ChEBI" id="CHEBI:29035"/>
    </cofactor>
</comment>
<sequence length="777" mass="89611">MVSHFFDIVQKLNLEQFLFKGNFGIEKENVRVKESGELALSPHPKSFGNKLANPYITTDFSESQIEMVTPMFNTIEECYRFLENLHHIVALELEREYLWPQSNPPMLPNESEIPIAKYENTEKGKEAEKYRENLAADYGKKRQLISGIHYNFSFNEEFLQKVYSASNLEISFKQFKNETYLKISRFVLEYRWLLIYLFGASPGVHSSYNKECVDEMEKIDEESSHFEFASSFRNGVCGYRNEDNPNVSYDSVDQYVEDIKQLVRDGKIQSEKEYYSPIRLKAKDKSDLLTSLQNDGIQYIELRILDLNPFSKIGIHLDTLYFIHLFILFSLFHEESNSSNHTRMTSFMNHELVASLGRKQHLKLFKNVREVISLKEWGNEILDQMAQIISKCGIKQDLYDTIIQHARNQLNEPNQIISSKIIDEIKEESFIKFHINKAKQYLEEIKSTEYHFLGYEDMELSTQILLKDAIKKGIDFKVLDREENFIVLNKGSKKEYIKQATKTSLDSYSTIQIMENKVVTKKVLDEYGILVPKGIVYGQKDGVVPDYISFVGQEIVIKPKSTNFGLGITILKGHFSKTTFERAIELAFKYDHSILIEEFVHGREYRFFVIKEEVVGILHRVPANVTGDGKSTIEKLVKEKNKDPLRGKGYKTPLEKINLGESEEMFLGTQGLNFQSIPQIGETLYLRENSNISTGGDSIDFTVKIPNYYKNIAVSAAKAVGATICGVDMIISDVKKETRENYSIIELNFNPAIHIHCFPFKGENRKLGEKLLEALGF</sequence>
<dbReference type="GO" id="GO:0004363">
    <property type="term" value="F:glutathione synthase activity"/>
    <property type="evidence" value="ECO:0007669"/>
    <property type="project" value="UniProtKB-EC"/>
</dbReference>